<reference evidence="2" key="1">
    <citation type="submission" date="2023-10" db="EMBL/GenBank/DDBJ databases">
        <title>Genome assembly of Pristionchus species.</title>
        <authorList>
            <person name="Yoshida K."/>
            <person name="Sommer R.J."/>
        </authorList>
    </citation>
    <scope>NUCLEOTIDE SEQUENCE</scope>
    <source>
        <strain evidence="2">RS5133</strain>
    </source>
</reference>
<dbReference type="GO" id="GO:0000209">
    <property type="term" value="P:protein polyubiquitination"/>
    <property type="evidence" value="ECO:0007669"/>
    <property type="project" value="TreeGrafter"/>
</dbReference>
<feature type="compositionally biased region" description="Low complexity" evidence="1">
    <location>
        <begin position="141"/>
        <end position="152"/>
    </location>
</feature>
<gene>
    <name evidence="2" type="ORF">PFISCL1PPCAC_9132</name>
</gene>
<protein>
    <recommendedName>
        <fullName evidence="4">C3H1-type domain-containing protein</fullName>
    </recommendedName>
</protein>
<dbReference type="PANTHER" id="PTHR13139:SF54">
    <property type="entry name" value="RING-TYPE E3 UBIQUITIN TRANSFERASE"/>
    <property type="match status" value="1"/>
</dbReference>
<sequence length="571" mass="60954">PVAAGAAATDNPAAALTLFKTKWCRELPHCSRGSLCSYAHSEAEMRMPGGLTRGWQQPQGRGPPQPGSRWPFVQQPMLQPQQAPPMAAPHPPHMRPYAPQQMPMQQQPPLPPAAPSMMQLQQLQPMMSAAAAAVPQPPQWQQPQPMQQLQQPQMRSRPQVSWLPSGEMEQQPQQQQYWGGQQMMPAHKLSYGMMGGVGPQQLQQSQHQSDLSEMDQLHMRREEIISLLGPLSLEQDDALNGPSTSAGHGDQEDAHVAYTCASSVLDDRICDLMQANAADPNAMIELPPMPPGYTPVINSTTTSEKTLGVISELALEDAVGAASSATVKARTSSLTTSTTVRTMCPAAYAPSFHTTMAGGGSCTTATVQADCSTMHVRDTISEPVATPVIVPTNAVVVYAPSGAGAPGAVLAPDGTVVAPNGAVLAPAPAPGTAFETSPESLTRDAARLPMVIQPLSQINPVQAEDPQDIVSSTLDRIVDVREKLTEVDGAASTVVKTQLEVELEIASRQIEQMDPLTSQNCLLKELEAVERKIEEIESSASNSTGTGPAAYVPADHYHYPQMAPMSVHGMQ</sequence>
<organism evidence="2 3">
    <name type="scientific">Pristionchus fissidentatus</name>
    <dbReference type="NCBI Taxonomy" id="1538716"/>
    <lineage>
        <taxon>Eukaryota</taxon>
        <taxon>Metazoa</taxon>
        <taxon>Ecdysozoa</taxon>
        <taxon>Nematoda</taxon>
        <taxon>Chromadorea</taxon>
        <taxon>Rhabditida</taxon>
        <taxon>Rhabditina</taxon>
        <taxon>Diplogasteromorpha</taxon>
        <taxon>Diplogasteroidea</taxon>
        <taxon>Neodiplogasteridae</taxon>
        <taxon>Pristionchus</taxon>
    </lineage>
</organism>
<proteinExistence type="predicted"/>
<dbReference type="GO" id="GO:0006511">
    <property type="term" value="P:ubiquitin-dependent protein catabolic process"/>
    <property type="evidence" value="ECO:0007669"/>
    <property type="project" value="TreeGrafter"/>
</dbReference>
<dbReference type="GO" id="GO:0010494">
    <property type="term" value="C:cytoplasmic stress granule"/>
    <property type="evidence" value="ECO:0007669"/>
    <property type="project" value="TreeGrafter"/>
</dbReference>
<comment type="caution">
    <text evidence="2">The sequence shown here is derived from an EMBL/GenBank/DDBJ whole genome shotgun (WGS) entry which is preliminary data.</text>
</comment>
<evidence type="ECO:0000256" key="1">
    <source>
        <dbReference type="SAM" id="MobiDB-lite"/>
    </source>
</evidence>
<name>A0AAV5VIT4_9BILA</name>
<dbReference type="PANTHER" id="PTHR13139">
    <property type="entry name" value="RING FINGER AND CCCH-TYPE ZINC FINGER DOMAIN-CONTAINING PROTEIN"/>
    <property type="match status" value="1"/>
</dbReference>
<dbReference type="Proteomes" id="UP001432322">
    <property type="component" value="Unassembled WGS sequence"/>
</dbReference>
<dbReference type="EMBL" id="BTSY01000003">
    <property type="protein sequence ID" value="GMT17835.1"/>
    <property type="molecule type" value="Genomic_DNA"/>
</dbReference>
<dbReference type="GO" id="GO:0003725">
    <property type="term" value="F:double-stranded RNA binding"/>
    <property type="evidence" value="ECO:0007669"/>
    <property type="project" value="TreeGrafter"/>
</dbReference>
<dbReference type="GO" id="GO:0035613">
    <property type="term" value="F:RNA stem-loop binding"/>
    <property type="evidence" value="ECO:0007669"/>
    <property type="project" value="TreeGrafter"/>
</dbReference>
<dbReference type="AlphaFoldDB" id="A0AAV5VIT4"/>
<evidence type="ECO:0008006" key="4">
    <source>
        <dbReference type="Google" id="ProtNLM"/>
    </source>
</evidence>
<evidence type="ECO:0000313" key="3">
    <source>
        <dbReference type="Proteomes" id="UP001432322"/>
    </source>
</evidence>
<accession>A0AAV5VIT4</accession>
<dbReference type="GO" id="GO:0000288">
    <property type="term" value="P:nuclear-transcribed mRNA catabolic process, deadenylation-dependent decay"/>
    <property type="evidence" value="ECO:0007669"/>
    <property type="project" value="TreeGrafter"/>
</dbReference>
<feature type="region of interest" description="Disordered" evidence="1">
    <location>
        <begin position="50"/>
        <end position="72"/>
    </location>
</feature>
<feature type="region of interest" description="Disordered" evidence="1">
    <location>
        <begin position="132"/>
        <end position="152"/>
    </location>
</feature>
<evidence type="ECO:0000313" key="2">
    <source>
        <dbReference type="EMBL" id="GMT17835.1"/>
    </source>
</evidence>
<feature type="non-terminal residue" evidence="2">
    <location>
        <position position="1"/>
    </location>
</feature>
<dbReference type="GO" id="GO:0003729">
    <property type="term" value="F:mRNA binding"/>
    <property type="evidence" value="ECO:0007669"/>
    <property type="project" value="TreeGrafter"/>
</dbReference>
<keyword evidence="3" id="KW-1185">Reference proteome</keyword>
<dbReference type="InterPro" id="IPR052249">
    <property type="entry name" value="Roquin_domain"/>
</dbReference>
<dbReference type="GO" id="GO:0061630">
    <property type="term" value="F:ubiquitin protein ligase activity"/>
    <property type="evidence" value="ECO:0007669"/>
    <property type="project" value="TreeGrafter"/>
</dbReference>